<dbReference type="Proteomes" id="UP001147695">
    <property type="component" value="Unassembled WGS sequence"/>
</dbReference>
<dbReference type="PANTHER" id="PTHR19879:SF9">
    <property type="entry name" value="TRANSCRIPTION INITIATION FACTOR TFIID SUBUNIT 5"/>
    <property type="match status" value="1"/>
</dbReference>
<keyword evidence="1 3" id="KW-0853">WD repeat</keyword>
<organism evidence="5 6">
    <name type="scientific">Penicillium brevicompactum</name>
    <dbReference type="NCBI Taxonomy" id="5074"/>
    <lineage>
        <taxon>Eukaryota</taxon>
        <taxon>Fungi</taxon>
        <taxon>Dikarya</taxon>
        <taxon>Ascomycota</taxon>
        <taxon>Pezizomycotina</taxon>
        <taxon>Eurotiomycetes</taxon>
        <taxon>Eurotiomycetidae</taxon>
        <taxon>Eurotiales</taxon>
        <taxon>Aspergillaceae</taxon>
        <taxon>Penicillium</taxon>
    </lineage>
</organism>
<feature type="repeat" description="WD" evidence="3">
    <location>
        <begin position="1022"/>
        <end position="1063"/>
    </location>
</feature>
<dbReference type="InterPro" id="IPR020472">
    <property type="entry name" value="WD40_PAC1"/>
</dbReference>
<feature type="repeat" description="WD" evidence="3">
    <location>
        <begin position="717"/>
        <end position="758"/>
    </location>
</feature>
<dbReference type="SUPFAM" id="SSF52540">
    <property type="entry name" value="P-loop containing nucleoside triphosphate hydrolases"/>
    <property type="match status" value="1"/>
</dbReference>
<dbReference type="SMART" id="SM00320">
    <property type="entry name" value="WD40"/>
    <property type="match status" value="11"/>
</dbReference>
<evidence type="ECO:0000259" key="4">
    <source>
        <dbReference type="Pfam" id="PF24883"/>
    </source>
</evidence>
<dbReference type="CDD" id="cd00200">
    <property type="entry name" value="WD40"/>
    <property type="match status" value="2"/>
</dbReference>
<feature type="domain" description="Nephrocystin 3-like N-terminal" evidence="4">
    <location>
        <begin position="57"/>
        <end position="216"/>
    </location>
</feature>
<dbReference type="InterPro" id="IPR036322">
    <property type="entry name" value="WD40_repeat_dom_sf"/>
</dbReference>
<reference evidence="5" key="2">
    <citation type="journal article" date="2023" name="IMA Fungus">
        <title>Comparative genomic study of the Penicillium genus elucidates a diverse pangenome and 15 lateral gene transfer events.</title>
        <authorList>
            <person name="Petersen C."/>
            <person name="Sorensen T."/>
            <person name="Nielsen M.R."/>
            <person name="Sondergaard T.E."/>
            <person name="Sorensen J.L."/>
            <person name="Fitzpatrick D.A."/>
            <person name="Frisvad J.C."/>
            <person name="Nielsen K.L."/>
        </authorList>
    </citation>
    <scope>NUCLEOTIDE SEQUENCE</scope>
    <source>
        <strain evidence="5">IBT 35673</strain>
    </source>
</reference>
<dbReference type="InterPro" id="IPR015943">
    <property type="entry name" value="WD40/YVTN_repeat-like_dom_sf"/>
</dbReference>
<accession>A0A9W9QIP9</accession>
<evidence type="ECO:0000313" key="5">
    <source>
        <dbReference type="EMBL" id="KAJ5338682.1"/>
    </source>
</evidence>
<dbReference type="Pfam" id="PF00400">
    <property type="entry name" value="WD40"/>
    <property type="match status" value="10"/>
</dbReference>
<dbReference type="Pfam" id="PF24883">
    <property type="entry name" value="NPHP3_N"/>
    <property type="match status" value="1"/>
</dbReference>
<dbReference type="PROSITE" id="PS50294">
    <property type="entry name" value="WD_REPEATS_REGION"/>
    <property type="match status" value="7"/>
</dbReference>
<feature type="repeat" description="WD" evidence="3">
    <location>
        <begin position="1064"/>
        <end position="1104"/>
    </location>
</feature>
<feature type="repeat" description="WD" evidence="3">
    <location>
        <begin position="932"/>
        <end position="973"/>
    </location>
</feature>
<feature type="repeat" description="WD" evidence="3">
    <location>
        <begin position="801"/>
        <end position="842"/>
    </location>
</feature>
<feature type="repeat" description="WD" evidence="3">
    <location>
        <begin position="759"/>
        <end position="800"/>
    </location>
</feature>
<evidence type="ECO:0000313" key="6">
    <source>
        <dbReference type="Proteomes" id="UP001147695"/>
    </source>
</evidence>
<dbReference type="PROSITE" id="PS50082">
    <property type="entry name" value="WD_REPEATS_2"/>
    <property type="match status" value="8"/>
</dbReference>
<dbReference type="InterPro" id="IPR027417">
    <property type="entry name" value="P-loop_NTPase"/>
</dbReference>
<reference evidence="5" key="1">
    <citation type="submission" date="2022-12" db="EMBL/GenBank/DDBJ databases">
        <authorList>
            <person name="Petersen C."/>
        </authorList>
    </citation>
    <scope>NUCLEOTIDE SEQUENCE</scope>
    <source>
        <strain evidence="5">IBT 35673</strain>
    </source>
</reference>
<protein>
    <recommendedName>
        <fullName evidence="4">Nephrocystin 3-like N-terminal domain-containing protein</fullName>
    </recommendedName>
</protein>
<proteinExistence type="predicted"/>
<dbReference type="PROSITE" id="PS00678">
    <property type="entry name" value="WD_REPEATS_1"/>
    <property type="match status" value="3"/>
</dbReference>
<sequence length="1204" mass="133940">MADKILASIDRVMDSLNEIDEEIVFAKLKTADADYKAEWGDEYPECLEDTRVDLLRDIRDWATGPDRNAVFWLQGMAGTGKSTVSRTIARWLDDEGLLAGSFFFKKGGTDREDAARLFTTLTKQILGRLPCLQGPVKSAIKEARDIGSNPQEQFDKLIFKPLRSLNLGLKVPLILVIVIDALDECQVPAHVESFFSTLPQLTELKEVRLRFFITSRPEPPVTKGFRRTTNDEIVLHQIERSTIEYDISVFLKNRLQKIRDNHNKLREKSWPGEDTLKTLVAMSVPLFIYAATIYRFVDCEGESPKKRLQAILSSRSSEGMEQIDGQYSKLTNLYLPVLQHIVSEKQPKELENWMNDFRRFVGAIVLLFSPLSSVSLAKLTCSDEEEVQARFSTLQSVLSVPKDPNTPVQLLHLSFRDFLVDRSASSDFWIDKLTGHTQLVKDCLACMEQSLKKDMCSLSDPGVRRDGIERSILESNVSPELRYACRYWVRHLGGGEQSDIRWWRIEQFLKVHFLHWLEVMSLFGWASETIGMIADLLLLAKVSIFELQQKESNANFDLKSSQSATLAPFLQDAYRFLLRNRQMVDETPLQVYYGGLLFAPQLSLIRREFEADLDWICQLPKVEERWSAELQILEGHLDIVKTVAFSPDGAWLASASDDGTVRFWNAATGEPQRTFEVDMGHPYSMALSSDGSQFTASTWTNCLEIWDTATGKLQHTLEGHSDSFISVTFSQDGAWLASSSEDRTIHLWDKKTGVSKYTLKGHSGYFSSLAFSPNGAQLASGCRGGTVQIWDVATGLLQQSREGHLDHVSSVVFSPDSAWLASSSRDRTIRLWDMKTGVSKYTLQGHSDWVLSIAFSPDGAQLVSASADNTICVWDTLTGSLRQTLVGSPARSVYSIVFSPSGEQLASACGHSICLWDISTGMLSESSQSQTVKGHSEAVHSVALSPDGTRLASSASDGAICLWDTRTGALQQTLGGHPENCIELMTFSPSSEQIATCSGGCIHIWDIAKSILHNDLKGQTFRSRSKSGFQSIDFSPDGTLLATASGERTIWLWDVATGTLQRVLRGHSDWIYSVAFSSDSTHLASGSEDAVLLWDTATGELQQTIYVSRKVTDLRFGHDGSYFIANRGSFDVKSGSGSPVIGLRDGNRAISYTVGEEWVALNGKNTLWLPPGYRPSHVDRYSISGNALALGLSSGTVCIMRFKV</sequence>
<dbReference type="InterPro" id="IPR056884">
    <property type="entry name" value="NPHP3-like_N"/>
</dbReference>
<dbReference type="EMBL" id="JAPZBQ010000003">
    <property type="protein sequence ID" value="KAJ5338682.1"/>
    <property type="molecule type" value="Genomic_DNA"/>
</dbReference>
<dbReference type="SUPFAM" id="SSF50978">
    <property type="entry name" value="WD40 repeat-like"/>
    <property type="match status" value="2"/>
</dbReference>
<dbReference type="Gene3D" id="3.40.50.300">
    <property type="entry name" value="P-loop containing nucleotide triphosphate hydrolases"/>
    <property type="match status" value="1"/>
</dbReference>
<evidence type="ECO:0000256" key="1">
    <source>
        <dbReference type="ARBA" id="ARBA00022574"/>
    </source>
</evidence>
<dbReference type="AlphaFoldDB" id="A0A9W9QIP9"/>
<keyword evidence="2" id="KW-0677">Repeat</keyword>
<dbReference type="Gene3D" id="2.130.10.10">
    <property type="entry name" value="YVTN repeat-like/Quinoprotein amine dehydrogenase"/>
    <property type="match status" value="4"/>
</dbReference>
<name>A0A9W9QIP9_PENBR</name>
<feature type="repeat" description="WD" evidence="3">
    <location>
        <begin position="633"/>
        <end position="674"/>
    </location>
</feature>
<evidence type="ECO:0000256" key="3">
    <source>
        <dbReference type="PROSITE-ProRule" id="PRU00221"/>
    </source>
</evidence>
<feature type="repeat" description="WD" evidence="3">
    <location>
        <begin position="843"/>
        <end position="884"/>
    </location>
</feature>
<dbReference type="PRINTS" id="PR00320">
    <property type="entry name" value="GPROTEINBRPT"/>
</dbReference>
<dbReference type="InterPro" id="IPR019775">
    <property type="entry name" value="WD40_repeat_CS"/>
</dbReference>
<comment type="caution">
    <text evidence="5">The sequence shown here is derived from an EMBL/GenBank/DDBJ whole genome shotgun (WGS) entry which is preliminary data.</text>
</comment>
<gene>
    <name evidence="5" type="ORF">N7452_005410</name>
</gene>
<dbReference type="PANTHER" id="PTHR19879">
    <property type="entry name" value="TRANSCRIPTION INITIATION FACTOR TFIID"/>
    <property type="match status" value="1"/>
</dbReference>
<evidence type="ECO:0000256" key="2">
    <source>
        <dbReference type="ARBA" id="ARBA00022737"/>
    </source>
</evidence>
<dbReference type="InterPro" id="IPR001680">
    <property type="entry name" value="WD40_rpt"/>
</dbReference>